<dbReference type="PANTHER" id="PTHR30203">
    <property type="entry name" value="OUTER MEMBRANE CATION EFFLUX PROTEIN"/>
    <property type="match status" value="1"/>
</dbReference>
<dbReference type="Pfam" id="PF02321">
    <property type="entry name" value="OEP"/>
    <property type="match status" value="2"/>
</dbReference>
<proteinExistence type="inferred from homology"/>
<gene>
    <name evidence="3" type="ORF">Q2T77_18120</name>
</gene>
<dbReference type="NCBIfam" id="TIGR01845">
    <property type="entry name" value="outer_NodT"/>
    <property type="match status" value="1"/>
</dbReference>
<keyword evidence="2" id="KW-0812">Transmembrane</keyword>
<keyword evidence="2" id="KW-1134">Transmembrane beta strand</keyword>
<sequence length="459" mass="48382">MSMPSLRPWVLAASLAAALAGCAFKPPPTADALRSEVLPQAPLPEAFRAGGGVSAAVADRWLASFEQPELTSLVNEALAYNADLRVAAARVEQAAGYVKVASASLWPSVGLVGLGGGKSGGGGGLDGIFLNASLELDVWGRLRYGSAAAREQLAAAEADYAYARQSLAAMVAKSWFLAVEAGMQRAIAKDSLGSSEVLVRMADDRLRIGSGTALSSAQARATVGTYRDTLRQVELSREQALRALELLVGRYPAAEIAVADRLAPMPPPLPVGVPSELLERRPDMVAAERRVAAAFNRVGEAKAAQLPRISLTAGGSNVSSELIVLKDVSSPVWSVGANLIAPIYQGGALRAQVEIRSAEQKQAVAEYARAGQKAFSEVENALGTESILREREAILASAIRDNEEALKLARIQYQVGSADLRTVEQSQLALYAARTSRLRVQSEQLAQRTNLYLALGGGV</sequence>
<protein>
    <submittedName>
        <fullName evidence="3">TolC family protein</fullName>
    </submittedName>
</protein>
<dbReference type="Gene3D" id="2.20.200.10">
    <property type="entry name" value="Outer membrane efflux proteins (OEP)"/>
    <property type="match status" value="1"/>
</dbReference>
<feature type="signal peptide" evidence="2">
    <location>
        <begin position="1"/>
        <end position="25"/>
    </location>
</feature>
<keyword evidence="2" id="KW-0449">Lipoprotein</keyword>
<keyword evidence="4" id="KW-1185">Reference proteome</keyword>
<comment type="subcellular location">
    <subcellularLocation>
        <location evidence="2">Cell membrane</location>
        <topology evidence="2">Lipid-anchor</topology>
    </subcellularLocation>
</comment>
<evidence type="ECO:0000256" key="2">
    <source>
        <dbReference type="RuleBase" id="RU362097"/>
    </source>
</evidence>
<evidence type="ECO:0000256" key="1">
    <source>
        <dbReference type="ARBA" id="ARBA00007613"/>
    </source>
</evidence>
<keyword evidence="2" id="KW-0732">Signal</keyword>
<comment type="caution">
    <text evidence="3">The sequence shown here is derived from an EMBL/GenBank/DDBJ whole genome shotgun (WGS) entry which is preliminary data.</text>
</comment>
<accession>A0ABT8S5K9</accession>
<evidence type="ECO:0000313" key="3">
    <source>
        <dbReference type="EMBL" id="MDO1534207.1"/>
    </source>
</evidence>
<keyword evidence="2" id="KW-0472">Membrane</keyword>
<dbReference type="SUPFAM" id="SSF56954">
    <property type="entry name" value="Outer membrane efflux proteins (OEP)"/>
    <property type="match status" value="1"/>
</dbReference>
<reference evidence="3" key="1">
    <citation type="submission" date="2023-06" db="EMBL/GenBank/DDBJ databases">
        <authorList>
            <person name="Jiang Y."/>
            <person name="Liu Q."/>
        </authorList>
    </citation>
    <scope>NUCLEOTIDE SEQUENCE</scope>
    <source>
        <strain evidence="3">CGMCC 1.12090</strain>
    </source>
</reference>
<evidence type="ECO:0000313" key="4">
    <source>
        <dbReference type="Proteomes" id="UP001169027"/>
    </source>
</evidence>
<dbReference type="EMBL" id="JAUKVY010000012">
    <property type="protein sequence ID" value="MDO1534207.1"/>
    <property type="molecule type" value="Genomic_DNA"/>
</dbReference>
<dbReference type="PROSITE" id="PS51257">
    <property type="entry name" value="PROKAR_LIPOPROTEIN"/>
    <property type="match status" value="1"/>
</dbReference>
<dbReference type="Gene3D" id="1.20.1600.10">
    <property type="entry name" value="Outer membrane efflux proteins (OEP)"/>
    <property type="match status" value="1"/>
</dbReference>
<keyword evidence="2" id="KW-0564">Palmitate</keyword>
<dbReference type="Proteomes" id="UP001169027">
    <property type="component" value="Unassembled WGS sequence"/>
</dbReference>
<dbReference type="InterPro" id="IPR003423">
    <property type="entry name" value="OMP_efflux"/>
</dbReference>
<name>A0ABT8S5K9_9BURK</name>
<organism evidence="3 4">
    <name type="scientific">Variovorax ginsengisoli</name>
    <dbReference type="NCBI Taxonomy" id="363844"/>
    <lineage>
        <taxon>Bacteria</taxon>
        <taxon>Pseudomonadati</taxon>
        <taxon>Pseudomonadota</taxon>
        <taxon>Betaproteobacteria</taxon>
        <taxon>Burkholderiales</taxon>
        <taxon>Comamonadaceae</taxon>
        <taxon>Variovorax</taxon>
    </lineage>
</organism>
<comment type="similarity">
    <text evidence="1 2">Belongs to the outer membrane factor (OMF) (TC 1.B.17) family.</text>
</comment>
<feature type="chain" id="PRO_5044989469" evidence="2">
    <location>
        <begin position="26"/>
        <end position="459"/>
    </location>
</feature>
<dbReference type="RefSeq" id="WP_301811578.1">
    <property type="nucleotide sequence ID" value="NZ_JAUJZH010000012.1"/>
</dbReference>
<dbReference type="InterPro" id="IPR010131">
    <property type="entry name" value="MdtP/NodT-like"/>
</dbReference>